<evidence type="ECO:0000313" key="2">
    <source>
        <dbReference type="EMBL" id="ORA01695.1"/>
    </source>
</evidence>
<dbReference type="Proteomes" id="UP000192366">
    <property type="component" value="Unassembled WGS sequence"/>
</dbReference>
<dbReference type="STRING" id="564198.BST17_27280"/>
<accession>A0A1W9YNQ9</accession>
<feature type="compositionally biased region" description="Low complexity" evidence="1">
    <location>
        <begin position="54"/>
        <end position="64"/>
    </location>
</feature>
<protein>
    <submittedName>
        <fullName evidence="2">Uncharacterized protein</fullName>
    </submittedName>
</protein>
<evidence type="ECO:0000256" key="1">
    <source>
        <dbReference type="SAM" id="MobiDB-lite"/>
    </source>
</evidence>
<dbReference type="AlphaFoldDB" id="A0A1W9YNQ9"/>
<name>A0A1W9YNQ9_MYCBA</name>
<evidence type="ECO:0000313" key="3">
    <source>
        <dbReference type="Proteomes" id="UP000192366"/>
    </source>
</evidence>
<reference evidence="2 3" key="1">
    <citation type="submission" date="2017-02" db="EMBL/GenBank/DDBJ databases">
        <title>The new phylogeny of genus Mycobacterium.</title>
        <authorList>
            <person name="Tortoli E."/>
            <person name="Trovato A."/>
            <person name="Cirillo D.M."/>
        </authorList>
    </citation>
    <scope>NUCLEOTIDE SEQUENCE [LARGE SCALE GENOMIC DNA]</scope>
    <source>
        <strain evidence="2 3">DSM 45578</strain>
    </source>
</reference>
<gene>
    <name evidence="2" type="ORF">BST17_27280</name>
</gene>
<feature type="non-terminal residue" evidence="2">
    <location>
        <position position="64"/>
    </location>
</feature>
<dbReference type="PROSITE" id="PS51257">
    <property type="entry name" value="PROKAR_LIPOPROTEIN"/>
    <property type="match status" value="1"/>
</dbReference>
<sequence>MTGGARRAAVWFGTAGIGLALVLVGCSERTDGNPVGTGPTGTEPDFPTSRPERTTTTPTQSPIT</sequence>
<proteinExistence type="predicted"/>
<keyword evidence="3" id="KW-1185">Reference proteome</keyword>
<dbReference type="EMBL" id="MVHJ01000044">
    <property type="protein sequence ID" value="ORA01695.1"/>
    <property type="molecule type" value="Genomic_DNA"/>
</dbReference>
<organism evidence="2 3">
    <name type="scientific">Mycolicibacterium bacteremicum</name>
    <name type="common">Mycobacterium bacteremicum</name>
    <dbReference type="NCBI Taxonomy" id="564198"/>
    <lineage>
        <taxon>Bacteria</taxon>
        <taxon>Bacillati</taxon>
        <taxon>Actinomycetota</taxon>
        <taxon>Actinomycetes</taxon>
        <taxon>Mycobacteriales</taxon>
        <taxon>Mycobacteriaceae</taxon>
        <taxon>Mycolicibacterium</taxon>
    </lineage>
</organism>
<feature type="region of interest" description="Disordered" evidence="1">
    <location>
        <begin position="28"/>
        <end position="64"/>
    </location>
</feature>
<comment type="caution">
    <text evidence="2">The sequence shown here is derived from an EMBL/GenBank/DDBJ whole genome shotgun (WGS) entry which is preliminary data.</text>
</comment>